<dbReference type="InterPro" id="IPR029060">
    <property type="entry name" value="PIN-like_dom_sf"/>
</dbReference>
<comment type="similarity">
    <text evidence="7">Belongs to the PINc/VapC protein family.</text>
</comment>
<dbReference type="EMBL" id="JAENIJ010000006">
    <property type="protein sequence ID" value="MBK1881930.1"/>
    <property type="molecule type" value="Genomic_DNA"/>
</dbReference>
<evidence type="ECO:0000256" key="6">
    <source>
        <dbReference type="ARBA" id="ARBA00022842"/>
    </source>
</evidence>
<dbReference type="Gene3D" id="3.40.50.1010">
    <property type="entry name" value="5'-nuclease"/>
    <property type="match status" value="1"/>
</dbReference>
<dbReference type="SUPFAM" id="SSF88723">
    <property type="entry name" value="PIN domain-like"/>
    <property type="match status" value="1"/>
</dbReference>
<keyword evidence="6" id="KW-0460">Magnesium</keyword>
<comment type="cofactor">
    <cofactor evidence="1">
        <name>Mg(2+)</name>
        <dbReference type="ChEBI" id="CHEBI:18420"/>
    </cofactor>
</comment>
<evidence type="ECO:0000256" key="5">
    <source>
        <dbReference type="ARBA" id="ARBA00022801"/>
    </source>
</evidence>
<accession>A0A934VV88</accession>
<dbReference type="PANTHER" id="PTHR33653:SF1">
    <property type="entry name" value="RIBONUCLEASE VAPC2"/>
    <property type="match status" value="1"/>
</dbReference>
<evidence type="ECO:0000313" key="9">
    <source>
        <dbReference type="EMBL" id="MBK1881930.1"/>
    </source>
</evidence>
<keyword evidence="10" id="KW-1185">Reference proteome</keyword>
<keyword evidence="2" id="KW-1277">Toxin-antitoxin system</keyword>
<dbReference type="GO" id="GO:0016787">
    <property type="term" value="F:hydrolase activity"/>
    <property type="evidence" value="ECO:0007669"/>
    <property type="project" value="UniProtKB-KW"/>
</dbReference>
<evidence type="ECO:0000256" key="3">
    <source>
        <dbReference type="ARBA" id="ARBA00022722"/>
    </source>
</evidence>
<dbReference type="Pfam" id="PF01850">
    <property type="entry name" value="PIN"/>
    <property type="match status" value="1"/>
</dbReference>
<dbReference type="GO" id="GO:0004518">
    <property type="term" value="F:nuclease activity"/>
    <property type="evidence" value="ECO:0007669"/>
    <property type="project" value="UniProtKB-KW"/>
</dbReference>
<dbReference type="CDD" id="cd18746">
    <property type="entry name" value="PIN_VapC4-5_FitB-like"/>
    <property type="match status" value="1"/>
</dbReference>
<evidence type="ECO:0000256" key="1">
    <source>
        <dbReference type="ARBA" id="ARBA00001946"/>
    </source>
</evidence>
<dbReference type="InterPro" id="IPR002716">
    <property type="entry name" value="PIN_dom"/>
</dbReference>
<evidence type="ECO:0000313" key="10">
    <source>
        <dbReference type="Proteomes" id="UP000603141"/>
    </source>
</evidence>
<dbReference type="InterPro" id="IPR050556">
    <property type="entry name" value="Type_II_TA_system_RNase"/>
</dbReference>
<feature type="domain" description="PIN" evidence="8">
    <location>
        <begin position="3"/>
        <end position="123"/>
    </location>
</feature>
<dbReference type="RefSeq" id="WP_200268550.1">
    <property type="nucleotide sequence ID" value="NZ_JAENIJ010000006.1"/>
</dbReference>
<protein>
    <submittedName>
        <fullName evidence="9">Type II toxin-antitoxin system VapC family toxin</fullName>
    </submittedName>
</protein>
<dbReference type="AlphaFoldDB" id="A0A934VV88"/>
<evidence type="ECO:0000259" key="8">
    <source>
        <dbReference type="Pfam" id="PF01850"/>
    </source>
</evidence>
<dbReference type="Proteomes" id="UP000603141">
    <property type="component" value="Unassembled WGS sequence"/>
</dbReference>
<comment type="caution">
    <text evidence="9">The sequence shown here is derived from an EMBL/GenBank/DDBJ whole genome shotgun (WGS) entry which is preliminary data.</text>
</comment>
<keyword evidence="4" id="KW-0479">Metal-binding</keyword>
<evidence type="ECO:0000256" key="7">
    <source>
        <dbReference type="ARBA" id="ARBA00038093"/>
    </source>
</evidence>
<evidence type="ECO:0000256" key="4">
    <source>
        <dbReference type="ARBA" id="ARBA00022723"/>
    </source>
</evidence>
<sequence>MAYLLDTNVICEATAKQPDLKVLAWLEMHSADSYLSALTLGEIWKGIRLMPAGKRKNAMAAWAEGIERDFTEVILNFDVGLMKTWAGFYAEHESKGRNLGLMDSLIASTALHHDLILVTRNVRDFPADIRVINPWD</sequence>
<dbReference type="PANTHER" id="PTHR33653">
    <property type="entry name" value="RIBONUCLEASE VAPC2"/>
    <property type="match status" value="1"/>
</dbReference>
<reference evidence="9" key="1">
    <citation type="submission" date="2021-01" db="EMBL/GenBank/DDBJ databases">
        <title>Modified the classification status of verrucomicrobia.</title>
        <authorList>
            <person name="Feng X."/>
        </authorList>
    </citation>
    <scope>NUCLEOTIDE SEQUENCE</scope>
    <source>
        <strain evidence="9">KCTC 22041</strain>
    </source>
</reference>
<gene>
    <name evidence="9" type="ORF">JIN85_05860</name>
</gene>
<keyword evidence="5" id="KW-0378">Hydrolase</keyword>
<organism evidence="9 10">
    <name type="scientific">Luteolibacter pohnpeiensis</name>
    <dbReference type="NCBI Taxonomy" id="454153"/>
    <lineage>
        <taxon>Bacteria</taxon>
        <taxon>Pseudomonadati</taxon>
        <taxon>Verrucomicrobiota</taxon>
        <taxon>Verrucomicrobiia</taxon>
        <taxon>Verrucomicrobiales</taxon>
        <taxon>Verrucomicrobiaceae</taxon>
        <taxon>Luteolibacter</taxon>
    </lineage>
</organism>
<dbReference type="GO" id="GO:0046872">
    <property type="term" value="F:metal ion binding"/>
    <property type="evidence" value="ECO:0007669"/>
    <property type="project" value="UniProtKB-KW"/>
</dbReference>
<evidence type="ECO:0000256" key="2">
    <source>
        <dbReference type="ARBA" id="ARBA00022649"/>
    </source>
</evidence>
<keyword evidence="3" id="KW-0540">Nuclease</keyword>
<name>A0A934VV88_9BACT</name>
<proteinExistence type="inferred from homology"/>